<protein>
    <submittedName>
        <fullName evidence="2">Phospholipid methyltransferase</fullName>
    </submittedName>
</protein>
<keyword evidence="2" id="KW-0808">Transferase</keyword>
<evidence type="ECO:0000313" key="2">
    <source>
        <dbReference type="EMBL" id="MEE7459002.1"/>
    </source>
</evidence>
<evidence type="ECO:0000313" key="3">
    <source>
        <dbReference type="Proteomes" id="UP001349262"/>
    </source>
</evidence>
<dbReference type="EMBL" id="MLBY01000005">
    <property type="protein sequence ID" value="MEE7459002.1"/>
    <property type="molecule type" value="Genomic_DNA"/>
</dbReference>
<dbReference type="GO" id="GO:0032259">
    <property type="term" value="P:methylation"/>
    <property type="evidence" value="ECO:0007669"/>
    <property type="project" value="UniProtKB-KW"/>
</dbReference>
<evidence type="ECO:0000259" key="1">
    <source>
        <dbReference type="Pfam" id="PF13649"/>
    </source>
</evidence>
<feature type="domain" description="Methyltransferase" evidence="1">
    <location>
        <begin position="68"/>
        <end position="165"/>
    </location>
</feature>
<sequence>MPPLRRTSARAVAATRVIRERKDPLEDEARFLRSWFERPLVTGAVTPSGRMLARTMAAYADPNVAGPVIELGPGTGPVTEALIRRGFDQDRLVLVEFNPDFCTLLRRRFPGVTVICGDAYRIRDTLGDRLGSLSAATISSLPLFTKPLEQRLELLQGAHDLMRPGAPFVQFTYAVVPPIPAKCEAGSYTASRSNRVWLNLPPARVWVYRRPEPQGAAAP</sequence>
<reference evidence="2 3" key="1">
    <citation type="journal article" date="2012" name="Genet. Mol. Biol.">
        <title>Analysis of 16S rRNA and mxaF genes revealing insights into Methylobacterium niche-specific plant association.</title>
        <authorList>
            <person name="Dourado M.N."/>
            <person name="Andreote F.D."/>
            <person name="Dini-Andreote F."/>
            <person name="Conti R."/>
            <person name="Araujo J.M."/>
            <person name="Araujo W.L."/>
        </authorList>
    </citation>
    <scope>NUCLEOTIDE SEQUENCE [LARGE SCALE GENOMIC DNA]</scope>
    <source>
        <strain evidence="2 3">SR1.6/4</strain>
    </source>
</reference>
<dbReference type="InterPro" id="IPR041698">
    <property type="entry name" value="Methyltransf_25"/>
</dbReference>
<keyword evidence="2" id="KW-0489">Methyltransferase</keyword>
<comment type="caution">
    <text evidence="2">The sequence shown here is derived from an EMBL/GenBank/DDBJ whole genome shotgun (WGS) entry which is preliminary data.</text>
</comment>
<keyword evidence="3" id="KW-1185">Reference proteome</keyword>
<dbReference type="Proteomes" id="UP001349262">
    <property type="component" value="Unassembled WGS sequence"/>
</dbReference>
<dbReference type="Gene3D" id="3.40.50.150">
    <property type="entry name" value="Vaccinia Virus protein VP39"/>
    <property type="match status" value="1"/>
</dbReference>
<dbReference type="SUPFAM" id="SSF53335">
    <property type="entry name" value="S-adenosyl-L-methionine-dependent methyltransferases"/>
    <property type="match status" value="1"/>
</dbReference>
<gene>
    <name evidence="2" type="ORF">MRSR164_20100</name>
</gene>
<proteinExistence type="predicted"/>
<dbReference type="InterPro" id="IPR029063">
    <property type="entry name" value="SAM-dependent_MTases_sf"/>
</dbReference>
<dbReference type="CDD" id="cd02440">
    <property type="entry name" value="AdoMet_MTases"/>
    <property type="match status" value="1"/>
</dbReference>
<dbReference type="GO" id="GO:0008168">
    <property type="term" value="F:methyltransferase activity"/>
    <property type="evidence" value="ECO:0007669"/>
    <property type="project" value="UniProtKB-KW"/>
</dbReference>
<organism evidence="2 3">
    <name type="scientific">Methylobacterium radiotolerans</name>
    <dbReference type="NCBI Taxonomy" id="31998"/>
    <lineage>
        <taxon>Bacteria</taxon>
        <taxon>Pseudomonadati</taxon>
        <taxon>Pseudomonadota</taxon>
        <taxon>Alphaproteobacteria</taxon>
        <taxon>Hyphomicrobiales</taxon>
        <taxon>Methylobacteriaceae</taxon>
        <taxon>Methylobacterium</taxon>
    </lineage>
</organism>
<accession>A0ABU7TFG0</accession>
<dbReference type="Pfam" id="PF13649">
    <property type="entry name" value="Methyltransf_25"/>
    <property type="match status" value="1"/>
</dbReference>
<name>A0ABU7TFG0_9HYPH</name>